<evidence type="ECO:0000256" key="1">
    <source>
        <dbReference type="SAM" id="SignalP"/>
    </source>
</evidence>
<dbReference type="RefSeq" id="WP_181044181.1">
    <property type="nucleotide sequence ID" value="NZ_MQVX01000001.1"/>
</dbReference>
<proteinExistence type="predicted"/>
<keyword evidence="3" id="KW-1185">Reference proteome</keyword>
<dbReference type="EMBL" id="MQVX01000001">
    <property type="protein sequence ID" value="PQJ15556.1"/>
    <property type="molecule type" value="Genomic_DNA"/>
</dbReference>
<dbReference type="AlphaFoldDB" id="A0A2S7T7X3"/>
<evidence type="ECO:0000313" key="2">
    <source>
        <dbReference type="EMBL" id="PQJ15556.1"/>
    </source>
</evidence>
<dbReference type="Proteomes" id="UP000239366">
    <property type="component" value="Unassembled WGS sequence"/>
</dbReference>
<protein>
    <recommendedName>
        <fullName evidence="4">RapA2 cadherin-like domain-containing protein</fullName>
    </recommendedName>
</protein>
<feature type="chain" id="PRO_5015733109" description="RapA2 cadherin-like domain-containing protein" evidence="1">
    <location>
        <begin position="20"/>
        <end position="335"/>
    </location>
</feature>
<sequence length="335" mass="34780">MKKYITFLLFALVGSVSYAQTTVTLEDQCDCQVLSGTDVNTAGQATPTGSEAGDIYVNTTTGIIYYWDGDSWEFTSSDDQQLQRFEYDNTTSILTLEIEDGNTLTVDLSALNNAGSDNQTATEVPFDNTASGLAATDVQAALDALDAQLDTDLDTDPNNELNTGIGLNAGAIEITDNGGTLSQNLISLDANNSILAGTDGGLFLNFSTLQALSTLTNNGDGTFTYTDEAGTATTIDIRATNINYDGTTSGLTATDVQGAIDEVAASVAADGDTDSTNELNTTFAVNGANLEITDAGGTLQVPLSTITAGVNTDNQDLTGATLDGSNILQIDIEDG</sequence>
<evidence type="ECO:0008006" key="4">
    <source>
        <dbReference type="Google" id="ProtNLM"/>
    </source>
</evidence>
<gene>
    <name evidence="2" type="ORF">BST99_07235</name>
</gene>
<organism evidence="2 3">
    <name type="scientific">Aureicoccus marinus</name>
    <dbReference type="NCBI Taxonomy" id="754435"/>
    <lineage>
        <taxon>Bacteria</taxon>
        <taxon>Pseudomonadati</taxon>
        <taxon>Bacteroidota</taxon>
        <taxon>Flavobacteriia</taxon>
        <taxon>Flavobacteriales</taxon>
        <taxon>Flavobacteriaceae</taxon>
        <taxon>Aureicoccus</taxon>
    </lineage>
</organism>
<comment type="caution">
    <text evidence="2">The sequence shown here is derived from an EMBL/GenBank/DDBJ whole genome shotgun (WGS) entry which is preliminary data.</text>
</comment>
<keyword evidence="1" id="KW-0732">Signal</keyword>
<feature type="non-terminal residue" evidence="2">
    <location>
        <position position="335"/>
    </location>
</feature>
<accession>A0A2S7T7X3</accession>
<name>A0A2S7T7X3_9FLAO</name>
<reference evidence="3" key="1">
    <citation type="submission" date="2016-11" db="EMBL/GenBank/DDBJ databases">
        <title>Trade-off between light-utilization and light-protection in marine flavobacteria.</title>
        <authorList>
            <person name="Kumagai Y."/>
            <person name="Yoshizawa S."/>
            <person name="Kogure K."/>
        </authorList>
    </citation>
    <scope>NUCLEOTIDE SEQUENCE [LARGE SCALE GENOMIC DNA]</scope>
    <source>
        <strain evidence="3">SG-18</strain>
    </source>
</reference>
<evidence type="ECO:0000313" key="3">
    <source>
        <dbReference type="Proteomes" id="UP000239366"/>
    </source>
</evidence>
<feature type="signal peptide" evidence="1">
    <location>
        <begin position="1"/>
        <end position="19"/>
    </location>
</feature>